<accession>A0ABV8LUQ5</accession>
<protein>
    <submittedName>
        <fullName evidence="3">Glycosyltransferase family 4 protein</fullName>
        <ecNumber evidence="3">2.4.-.-</ecNumber>
    </submittedName>
</protein>
<name>A0ABV8LUQ5_9ACTN</name>
<dbReference type="PANTHER" id="PTHR12526">
    <property type="entry name" value="GLYCOSYLTRANSFERASE"/>
    <property type="match status" value="1"/>
</dbReference>
<sequence length="356" mass="38945">MTRPRIVFCYRYGLLGGVSAQLLNRYPAMSQFFDVTVVYEQDYGMASRFPAGAAVVAPTQRDREAALAQANADIVVVIDSPSFIDAWRTAGKPGRLVLEVHTTTANVSYLRDRDQFADVSHIITVSQYMDELLRSHRMQEIAPISIVPNCLDDMWRQPTVPTIMDGHPLVWVGKLDSHKRWRTAVDLMDQVAEGERDGLIPMLVGGLTSPVAEVAALTTRLATSTGLANAVWWPRVEYDRMPALYTSVAASGGVHICTSINESFGMAVAESVVRGCPVIAPAVGALPEILPAAALYEAEDFGAAREKVRRALHDQAFRAELLSTADRLRELTVPGRAAELYAQIVEKILGSPVPSR</sequence>
<comment type="caution">
    <text evidence="3">The sequence shown here is derived from an EMBL/GenBank/DDBJ whole genome shotgun (WGS) entry which is preliminary data.</text>
</comment>
<feature type="domain" description="Glycosyl transferase family 1" evidence="2">
    <location>
        <begin position="170"/>
        <end position="321"/>
    </location>
</feature>
<keyword evidence="3" id="KW-0328">Glycosyltransferase</keyword>
<keyword evidence="1 3" id="KW-0808">Transferase</keyword>
<evidence type="ECO:0000256" key="1">
    <source>
        <dbReference type="ARBA" id="ARBA00022679"/>
    </source>
</evidence>
<keyword evidence="4" id="KW-1185">Reference proteome</keyword>
<evidence type="ECO:0000259" key="2">
    <source>
        <dbReference type="Pfam" id="PF00534"/>
    </source>
</evidence>
<dbReference type="EC" id="2.4.-.-" evidence="3"/>
<dbReference type="Pfam" id="PF00534">
    <property type="entry name" value="Glycos_transf_1"/>
    <property type="match status" value="1"/>
</dbReference>
<dbReference type="Gene3D" id="3.40.50.2000">
    <property type="entry name" value="Glycogen Phosphorylase B"/>
    <property type="match status" value="1"/>
</dbReference>
<proteinExistence type="predicted"/>
<dbReference type="CDD" id="cd03801">
    <property type="entry name" value="GT4_PimA-like"/>
    <property type="match status" value="1"/>
</dbReference>
<dbReference type="InterPro" id="IPR001296">
    <property type="entry name" value="Glyco_trans_1"/>
</dbReference>
<dbReference type="EMBL" id="JBHSAY010000015">
    <property type="protein sequence ID" value="MFC4134797.1"/>
    <property type="molecule type" value="Genomic_DNA"/>
</dbReference>
<reference evidence="4" key="1">
    <citation type="journal article" date="2019" name="Int. J. Syst. Evol. Microbiol.">
        <title>The Global Catalogue of Microorganisms (GCM) 10K type strain sequencing project: providing services to taxonomists for standard genome sequencing and annotation.</title>
        <authorList>
            <consortium name="The Broad Institute Genomics Platform"/>
            <consortium name="The Broad Institute Genome Sequencing Center for Infectious Disease"/>
            <person name="Wu L."/>
            <person name="Ma J."/>
        </authorList>
    </citation>
    <scope>NUCLEOTIDE SEQUENCE [LARGE SCALE GENOMIC DNA]</scope>
    <source>
        <strain evidence="4">CGMCC 4.7289</strain>
    </source>
</reference>
<dbReference type="SUPFAM" id="SSF53756">
    <property type="entry name" value="UDP-Glycosyltransferase/glycogen phosphorylase"/>
    <property type="match status" value="1"/>
</dbReference>
<dbReference type="Proteomes" id="UP001595816">
    <property type="component" value="Unassembled WGS sequence"/>
</dbReference>
<organism evidence="3 4">
    <name type="scientific">Hamadaea flava</name>
    <dbReference type="NCBI Taxonomy" id="1742688"/>
    <lineage>
        <taxon>Bacteria</taxon>
        <taxon>Bacillati</taxon>
        <taxon>Actinomycetota</taxon>
        <taxon>Actinomycetes</taxon>
        <taxon>Micromonosporales</taxon>
        <taxon>Micromonosporaceae</taxon>
        <taxon>Hamadaea</taxon>
    </lineage>
</organism>
<evidence type="ECO:0000313" key="3">
    <source>
        <dbReference type="EMBL" id="MFC4134797.1"/>
    </source>
</evidence>
<dbReference type="GO" id="GO:0016757">
    <property type="term" value="F:glycosyltransferase activity"/>
    <property type="evidence" value="ECO:0007669"/>
    <property type="project" value="UniProtKB-KW"/>
</dbReference>
<gene>
    <name evidence="3" type="ORF">ACFOZ4_29665</name>
</gene>
<evidence type="ECO:0000313" key="4">
    <source>
        <dbReference type="Proteomes" id="UP001595816"/>
    </source>
</evidence>
<dbReference type="RefSeq" id="WP_253761065.1">
    <property type="nucleotide sequence ID" value="NZ_JAMZDZ010000001.1"/>
</dbReference>